<comment type="caution">
    <text evidence="1">The sequence shown here is derived from an EMBL/GenBank/DDBJ whole genome shotgun (WGS) entry which is preliminary data.</text>
</comment>
<proteinExistence type="predicted"/>
<dbReference type="Proteomes" id="UP000275267">
    <property type="component" value="Unassembled WGS sequence"/>
</dbReference>
<dbReference type="AlphaFoldDB" id="A0A3L6QVC9"/>
<protein>
    <submittedName>
        <fullName evidence="1">Uncharacterized protein</fullName>
    </submittedName>
</protein>
<evidence type="ECO:0000313" key="2">
    <source>
        <dbReference type="Proteomes" id="UP000275267"/>
    </source>
</evidence>
<organism evidence="1 2">
    <name type="scientific">Panicum miliaceum</name>
    <name type="common">Proso millet</name>
    <name type="synonym">Broomcorn millet</name>
    <dbReference type="NCBI Taxonomy" id="4540"/>
    <lineage>
        <taxon>Eukaryota</taxon>
        <taxon>Viridiplantae</taxon>
        <taxon>Streptophyta</taxon>
        <taxon>Embryophyta</taxon>
        <taxon>Tracheophyta</taxon>
        <taxon>Spermatophyta</taxon>
        <taxon>Magnoliopsida</taxon>
        <taxon>Liliopsida</taxon>
        <taxon>Poales</taxon>
        <taxon>Poaceae</taxon>
        <taxon>PACMAD clade</taxon>
        <taxon>Panicoideae</taxon>
        <taxon>Panicodae</taxon>
        <taxon>Paniceae</taxon>
        <taxon>Panicinae</taxon>
        <taxon>Panicum</taxon>
        <taxon>Panicum sect. Panicum</taxon>
    </lineage>
</organism>
<evidence type="ECO:0000313" key="1">
    <source>
        <dbReference type="EMBL" id="RLM87672.1"/>
    </source>
</evidence>
<name>A0A3L6QVC9_PANMI</name>
<dbReference type="OrthoDB" id="1740080at2759"/>
<sequence length="107" mass="11944">MPLPSTCIAIHTFFLHLPRCPPTSTLWALRLAGVVLSDYGSNASRVALPEFVGAGGGNDIFRIPFRTARPTYYRSRCDPTRCRSRRQLQAGTESGVQVWGLDEEFEE</sequence>
<accession>A0A3L6QVC9</accession>
<dbReference type="EMBL" id="PQIB02000011">
    <property type="protein sequence ID" value="RLM87672.1"/>
    <property type="molecule type" value="Genomic_DNA"/>
</dbReference>
<dbReference type="STRING" id="4540.A0A3L6QVC9"/>
<reference evidence="2" key="1">
    <citation type="journal article" date="2019" name="Nat. Commun.">
        <title>The genome of broomcorn millet.</title>
        <authorList>
            <person name="Zou C."/>
            <person name="Miki D."/>
            <person name="Li D."/>
            <person name="Tang Q."/>
            <person name="Xiao L."/>
            <person name="Rajput S."/>
            <person name="Deng P."/>
            <person name="Jia W."/>
            <person name="Huang R."/>
            <person name="Zhang M."/>
            <person name="Sun Y."/>
            <person name="Hu J."/>
            <person name="Fu X."/>
            <person name="Schnable P.S."/>
            <person name="Li F."/>
            <person name="Zhang H."/>
            <person name="Feng B."/>
            <person name="Zhu X."/>
            <person name="Liu R."/>
            <person name="Schnable J.C."/>
            <person name="Zhu J.-K."/>
            <person name="Zhang H."/>
        </authorList>
    </citation>
    <scope>NUCLEOTIDE SEQUENCE [LARGE SCALE GENOMIC DNA]</scope>
</reference>
<keyword evidence="2" id="KW-1185">Reference proteome</keyword>
<gene>
    <name evidence="1" type="ORF">C2845_PM04G17120</name>
</gene>